<comment type="caution">
    <text evidence="3">The sequence shown here is derived from an EMBL/GenBank/DDBJ whole genome shotgun (WGS) entry which is preliminary data.</text>
</comment>
<dbReference type="PROSITE" id="PS50943">
    <property type="entry name" value="HTH_CROC1"/>
    <property type="match status" value="1"/>
</dbReference>
<dbReference type="RefSeq" id="WP_291796021.1">
    <property type="nucleotide sequence ID" value="NZ_BAAAPZ010000017.1"/>
</dbReference>
<dbReference type="PANTHER" id="PTHR36924">
    <property type="entry name" value="ANTITOXIN HIGA-1"/>
    <property type="match status" value="1"/>
</dbReference>
<organism evidence="3 4">
    <name type="scientific">Brevibacterium salitolerans</name>
    <dbReference type="NCBI Taxonomy" id="1403566"/>
    <lineage>
        <taxon>Bacteria</taxon>
        <taxon>Bacillati</taxon>
        <taxon>Actinomycetota</taxon>
        <taxon>Actinomycetes</taxon>
        <taxon>Micrococcales</taxon>
        <taxon>Brevibacteriaceae</taxon>
        <taxon>Brevibacterium</taxon>
    </lineage>
</organism>
<evidence type="ECO:0000256" key="1">
    <source>
        <dbReference type="ARBA" id="ARBA00023125"/>
    </source>
</evidence>
<evidence type="ECO:0000313" key="4">
    <source>
        <dbReference type="Proteomes" id="UP001500984"/>
    </source>
</evidence>
<name>A0ABN2X717_9MICO</name>
<gene>
    <name evidence="3" type="ORF">GCM10009823_29290</name>
</gene>
<protein>
    <submittedName>
        <fullName evidence="3">HigA family addiction module antitoxin</fullName>
    </submittedName>
</protein>
<keyword evidence="4" id="KW-1185">Reference proteome</keyword>
<dbReference type="InterPro" id="IPR013430">
    <property type="entry name" value="Toxin_antidote_HigA"/>
</dbReference>
<dbReference type="PANTHER" id="PTHR36924:SF1">
    <property type="entry name" value="ANTITOXIN HIGA-1"/>
    <property type="match status" value="1"/>
</dbReference>
<dbReference type="Gene3D" id="1.10.260.40">
    <property type="entry name" value="lambda repressor-like DNA-binding domains"/>
    <property type="match status" value="1"/>
</dbReference>
<evidence type="ECO:0000259" key="2">
    <source>
        <dbReference type="PROSITE" id="PS50943"/>
    </source>
</evidence>
<reference evidence="3 4" key="1">
    <citation type="journal article" date="2019" name="Int. J. Syst. Evol. Microbiol.">
        <title>The Global Catalogue of Microorganisms (GCM) 10K type strain sequencing project: providing services to taxonomists for standard genome sequencing and annotation.</title>
        <authorList>
            <consortium name="The Broad Institute Genomics Platform"/>
            <consortium name="The Broad Institute Genome Sequencing Center for Infectious Disease"/>
            <person name="Wu L."/>
            <person name="Ma J."/>
        </authorList>
    </citation>
    <scope>NUCLEOTIDE SEQUENCE [LARGE SCALE GENOMIC DNA]</scope>
    <source>
        <strain evidence="3 4">JCM 15900</strain>
    </source>
</reference>
<dbReference type="InterPro" id="IPR001387">
    <property type="entry name" value="Cro/C1-type_HTH"/>
</dbReference>
<accession>A0ABN2X717</accession>
<dbReference type="CDD" id="cd00093">
    <property type="entry name" value="HTH_XRE"/>
    <property type="match status" value="1"/>
</dbReference>
<proteinExistence type="predicted"/>
<dbReference type="NCBIfam" id="TIGR02607">
    <property type="entry name" value="antidote_HigA"/>
    <property type="match status" value="1"/>
</dbReference>
<dbReference type="EMBL" id="BAAAPZ010000017">
    <property type="protein sequence ID" value="GAA2104530.1"/>
    <property type="molecule type" value="Genomic_DNA"/>
</dbReference>
<dbReference type="InterPro" id="IPR010982">
    <property type="entry name" value="Lambda_DNA-bd_dom_sf"/>
</dbReference>
<dbReference type="SUPFAM" id="SSF47413">
    <property type="entry name" value="lambda repressor-like DNA-binding domains"/>
    <property type="match status" value="1"/>
</dbReference>
<keyword evidence="1" id="KW-0238">DNA-binding</keyword>
<evidence type="ECO:0000313" key="3">
    <source>
        <dbReference type="EMBL" id="GAA2104530.1"/>
    </source>
</evidence>
<dbReference type="Proteomes" id="UP001500984">
    <property type="component" value="Unassembled WGS sequence"/>
</dbReference>
<sequence length="95" mass="10163">MSMHSPVHPGAILREDVMPDLGLTVGEVAERLGISRVTFSRVLHEHSRLSPSLAVRLEEAGVGNARTWLAMQTAYDLAAERAAGPPHVTRLIGAG</sequence>
<feature type="domain" description="HTH cro/C1-type" evidence="2">
    <location>
        <begin position="21"/>
        <end position="60"/>
    </location>
</feature>